<comment type="caution">
    <text evidence="4">The sequence shown here is derived from an EMBL/GenBank/DDBJ whole genome shotgun (WGS) entry which is preliminary data.</text>
</comment>
<name>A0A0E9N1Y9_9BACT</name>
<dbReference type="Pfam" id="PF07593">
    <property type="entry name" value="UnbV_ASPIC"/>
    <property type="match status" value="1"/>
</dbReference>
<dbReference type="PROSITE" id="PS51257">
    <property type="entry name" value="PROKAR_LIPOPROTEIN"/>
    <property type="match status" value="1"/>
</dbReference>
<organism evidence="4 5">
    <name type="scientific">Flavihumibacter petaseus NBRC 106054</name>
    <dbReference type="NCBI Taxonomy" id="1220578"/>
    <lineage>
        <taxon>Bacteria</taxon>
        <taxon>Pseudomonadati</taxon>
        <taxon>Bacteroidota</taxon>
        <taxon>Chitinophagia</taxon>
        <taxon>Chitinophagales</taxon>
        <taxon>Chitinophagaceae</taxon>
        <taxon>Flavihumibacter</taxon>
    </lineage>
</organism>
<evidence type="ECO:0000256" key="2">
    <source>
        <dbReference type="SAM" id="SignalP"/>
    </source>
</evidence>
<accession>A0A0E9N1Y9</accession>
<dbReference type="Proteomes" id="UP000033121">
    <property type="component" value="Unassembled WGS sequence"/>
</dbReference>
<dbReference type="PANTHER" id="PTHR16026">
    <property type="entry name" value="CARTILAGE ACIDIC PROTEIN 1"/>
    <property type="match status" value="1"/>
</dbReference>
<dbReference type="InterPro" id="IPR011519">
    <property type="entry name" value="UnbV_ASPIC"/>
</dbReference>
<dbReference type="SUPFAM" id="SSF69318">
    <property type="entry name" value="Integrin alpha N-terminal domain"/>
    <property type="match status" value="3"/>
</dbReference>
<evidence type="ECO:0000313" key="4">
    <source>
        <dbReference type="EMBL" id="GAO43355.1"/>
    </source>
</evidence>
<dbReference type="EMBL" id="BBWV01000002">
    <property type="protein sequence ID" value="GAO43355.1"/>
    <property type="molecule type" value="Genomic_DNA"/>
</dbReference>
<dbReference type="InterPro" id="IPR027039">
    <property type="entry name" value="Crtac1"/>
</dbReference>
<gene>
    <name evidence="4" type="ORF">FPE01S_02_04600</name>
</gene>
<protein>
    <recommendedName>
        <fullName evidence="3">ASPIC/UnbV domain-containing protein</fullName>
    </recommendedName>
</protein>
<dbReference type="Pfam" id="PF13517">
    <property type="entry name" value="FG-GAP_3"/>
    <property type="match status" value="4"/>
</dbReference>
<reference evidence="4 5" key="1">
    <citation type="submission" date="2015-04" db="EMBL/GenBank/DDBJ databases">
        <title>Whole genome shotgun sequence of Flavihumibacter petaseus NBRC 106054.</title>
        <authorList>
            <person name="Miyazawa S."/>
            <person name="Hosoyama A."/>
            <person name="Hashimoto M."/>
            <person name="Noguchi M."/>
            <person name="Tsuchikane K."/>
            <person name="Ohji S."/>
            <person name="Yamazoe A."/>
            <person name="Ichikawa N."/>
            <person name="Kimura A."/>
            <person name="Fujita N."/>
        </authorList>
    </citation>
    <scope>NUCLEOTIDE SEQUENCE [LARGE SCALE GENOMIC DNA]</scope>
    <source>
        <strain evidence="4 5">NBRC 106054</strain>
    </source>
</reference>
<keyword evidence="1 2" id="KW-0732">Signal</keyword>
<dbReference type="AlphaFoldDB" id="A0A0E9N1Y9"/>
<dbReference type="PANTHER" id="PTHR16026:SF0">
    <property type="entry name" value="CARTILAGE ACIDIC PROTEIN 1"/>
    <property type="match status" value="1"/>
</dbReference>
<feature type="chain" id="PRO_5002429813" description="ASPIC/UnbV domain-containing protein" evidence="2">
    <location>
        <begin position="19"/>
        <end position="1083"/>
    </location>
</feature>
<evidence type="ECO:0000256" key="1">
    <source>
        <dbReference type="ARBA" id="ARBA00022729"/>
    </source>
</evidence>
<dbReference type="InterPro" id="IPR013517">
    <property type="entry name" value="FG-GAP"/>
</dbReference>
<dbReference type="Gene3D" id="2.130.10.130">
    <property type="entry name" value="Integrin alpha, N-terminal"/>
    <property type="match status" value="4"/>
</dbReference>
<keyword evidence="5" id="KW-1185">Reference proteome</keyword>
<proteinExistence type="predicted"/>
<sequence>MRIFVALWILLMLAGCKAEPRAAFETLSPGLTGISFVNIPNHSNGLNFLDYLYYYNGGGVAAGDIDNDGLIDLYFTANNGHSNKLYRNKGNFRFEDITDQAGVAGTASWHSGVTMVDVNGDGWLDIYVCAVSGKLGLEGRNQLYINDGTAHFTDQAKAYGLDFEGYSTQAAFFDYDHDGDLDCYLLTQSDHSVERLADTSLRRMPGGKAGDRFFRNDNHVFRDITALAGIYSSVLGYGLGVAVSDIDGDGWDDLYIGNDFHENDYYYHNDGNGHFTEEGSRHFAHYSRFSMGNDIGDFNNDGAPDIITVDMLPEEEAYLKTYSSGESLDIYRLTIERNGYQPQYSRNALQVNLGNGVAFSDASLMAGVSATDWSWSPLFADFDNDGWKDLFISNGIRHRPVDLDYMRYISDNLVQRTMGQTRQLDSAAISRMPDGAVHNYLFRNQGGNTFDNISQVAGLTAAGYSAGAIYADLDNNGTLDLVTNNSFAPAVVYKNNIATGHWLQISLRDTSAANRMGVGAKVWLWQNGKMQYQQLMCTRGFQSSVAPLLHFGIAAPLVDSLRIVWPDQSTQLFTGINAGQHLVLQKGHVPEHFRKKESPLKRFTDVTDSITIPWAHHENSFTDFSVQRLIPHELSDRGPKLAVADINNDGWDDFYVCGAAGKAGALFVSNHSGGWIKKEIDAGYLPATDEVAAIWLDANGDGLPDLYIASGGNEKWTGDSSLADRLYLQAKTGRFTRSNGLPPLLENKSVIATGDPDGDGDTDIFVGVLADAKAYGKPVSSYLLINDGKGHFSKAEESVIPLNDLGMVTGAVWGDLNGDKKPDLVVAGEWMPVTCFINKGNRFEKFSFPHSEGLWQCLQLADPDGDGDLDIIAGNFGTNSKLRASQEYPLKLYVKDFDQNGRTDQLLTYSNAKGEFSFWGKDELETQLPLIKRRFLYYRDYAGKNVKEAFGDWLKDALVLKTETLASAIFRNDGNMNFYSIDLPWEAQLSPVFSFLVDDINADGRTDLIPGGNFYGSSPYEGRYDANWGFILLGRASLRFDAWSPAASGLLNPGETRDIQKLRSSRGSLYLVAQNNSRIRVFQ</sequence>
<feature type="signal peptide" evidence="2">
    <location>
        <begin position="1"/>
        <end position="18"/>
    </location>
</feature>
<dbReference type="RefSeq" id="WP_046369250.1">
    <property type="nucleotide sequence ID" value="NZ_BBWV01000002.1"/>
</dbReference>
<dbReference type="InterPro" id="IPR028994">
    <property type="entry name" value="Integrin_alpha_N"/>
</dbReference>
<evidence type="ECO:0000313" key="5">
    <source>
        <dbReference type="Proteomes" id="UP000033121"/>
    </source>
</evidence>
<dbReference type="STRING" id="1220578.FPE01S_02_04600"/>
<feature type="domain" description="ASPIC/UnbV" evidence="3">
    <location>
        <begin position="517"/>
        <end position="582"/>
    </location>
</feature>
<evidence type="ECO:0000259" key="3">
    <source>
        <dbReference type="Pfam" id="PF07593"/>
    </source>
</evidence>
<dbReference type="OrthoDB" id="600363at2"/>